<organism evidence="1 2">
    <name type="scientific">Clostridium frigoris</name>
    <dbReference type="NCBI Taxonomy" id="205327"/>
    <lineage>
        <taxon>Bacteria</taxon>
        <taxon>Bacillati</taxon>
        <taxon>Bacillota</taxon>
        <taxon>Clostridia</taxon>
        <taxon>Eubacteriales</taxon>
        <taxon>Clostridiaceae</taxon>
        <taxon>Clostridium</taxon>
    </lineage>
</organism>
<accession>A0ABS6BSA9</accession>
<comment type="caution">
    <text evidence="1">The sequence shown here is derived from an EMBL/GenBank/DDBJ whole genome shotgun (WGS) entry which is preliminary data.</text>
</comment>
<reference evidence="1 2" key="1">
    <citation type="submission" date="2021-06" db="EMBL/GenBank/DDBJ databases">
        <title>Clostridia strains as spoilage organisms.</title>
        <authorList>
            <person name="Wambui J."/>
            <person name="Stephan R."/>
            <person name="Stevens M.J.A."/>
        </authorList>
    </citation>
    <scope>NUCLEOTIDE SEQUENCE [LARGE SCALE GENOMIC DNA]</scope>
    <source>
        <strain evidence="1 2">DSM 14204</strain>
    </source>
</reference>
<evidence type="ECO:0000313" key="2">
    <source>
        <dbReference type="Proteomes" id="UP000776252"/>
    </source>
</evidence>
<dbReference type="EMBL" id="JAHLDV010000014">
    <property type="protein sequence ID" value="MBU3159806.1"/>
    <property type="molecule type" value="Genomic_DNA"/>
</dbReference>
<dbReference type="RefSeq" id="WP_216147994.1">
    <property type="nucleotide sequence ID" value="NZ_JAHLDV010000014.1"/>
</dbReference>
<sequence length="65" mass="7656">MRVNEVIMNDKSAFLIYVTQQEHDDPSFQTTLDGYKQNCNDVSVFINETLPIGEMLKKFNQQYQH</sequence>
<gene>
    <name evidence="1" type="ORF">KPL37_08585</name>
</gene>
<protein>
    <submittedName>
        <fullName evidence="1">Uncharacterized protein</fullName>
    </submittedName>
</protein>
<name>A0ABS6BSA9_9CLOT</name>
<dbReference type="Proteomes" id="UP000776252">
    <property type="component" value="Unassembled WGS sequence"/>
</dbReference>
<proteinExistence type="predicted"/>
<evidence type="ECO:0000313" key="1">
    <source>
        <dbReference type="EMBL" id="MBU3159806.1"/>
    </source>
</evidence>
<keyword evidence="2" id="KW-1185">Reference proteome</keyword>